<comment type="caution">
    <text evidence="8">The sequence shown here is derived from an EMBL/GenBank/DDBJ whole genome shotgun (WGS) entry which is preliminary data.</text>
</comment>
<proteinExistence type="predicted"/>
<dbReference type="Gene3D" id="3.40.50.261">
    <property type="entry name" value="Succinyl-CoA synthetase domains"/>
    <property type="match status" value="1"/>
</dbReference>
<dbReference type="EMBL" id="JBHGPK010000058">
    <property type="protein sequence ID" value="MFC2254989.1"/>
    <property type="molecule type" value="Genomic_DNA"/>
</dbReference>
<feature type="domain" description="ATP-grasp" evidence="7">
    <location>
        <begin position="10"/>
        <end position="229"/>
    </location>
</feature>
<gene>
    <name evidence="8" type="primary">sucC</name>
    <name evidence="8" type="ORF">ACETRX_35835</name>
</gene>
<accession>A0ABV6ZS37</accession>
<dbReference type="PANTHER" id="PTHR11815:SF10">
    <property type="entry name" value="SUCCINATE--COA LIGASE [GDP-FORMING] SUBUNIT BETA, MITOCHONDRIAL"/>
    <property type="match status" value="1"/>
</dbReference>
<dbReference type="InterPro" id="IPR005809">
    <property type="entry name" value="Succ_CoA_ligase-like_bsu"/>
</dbReference>
<sequence length="387" mass="40665">MMKLHEFQSKQILAPYGVEAPQGAVAITADEAGQVARRLGGSRFAVKAQIHAGGRGRAGGVPIVSSPDAAEEAARALLGRRLVTEQSGAHGRVVERVLVEAAVDHISSFYLSLSVHAATGTLVLAASGAGGDDIEDRVLAGEGGLERLSLGDGSQARREDLQALAARLGLTGQPAEAFRALADGLRRAFLELDASLIEINPLVLTADDRLLALDVKMIIDDHALFRQASLAELREEDEDEYEVKARQRQLNYVRMDGAVGIAANGAGLGLATVDLVHAAGGAPANFMDIRTTATSLDIAHGFGLLLDNPQVRALLINVHGGGMQSCDTVAEGLGIAMRRAGRTLPVVTRLAGNNADYARSRFANFGCRIIECLDMWTAAAKAVAAAR</sequence>
<evidence type="ECO:0000256" key="5">
    <source>
        <dbReference type="ARBA" id="ARBA00022842"/>
    </source>
</evidence>
<dbReference type="Gene3D" id="3.30.1490.20">
    <property type="entry name" value="ATP-grasp fold, A domain"/>
    <property type="match status" value="1"/>
</dbReference>
<dbReference type="GO" id="GO:0004775">
    <property type="term" value="F:succinate-CoA ligase (ADP-forming) activity"/>
    <property type="evidence" value="ECO:0007669"/>
    <property type="project" value="UniProtKB-EC"/>
</dbReference>
<evidence type="ECO:0000256" key="6">
    <source>
        <dbReference type="PROSITE-ProRule" id="PRU00409"/>
    </source>
</evidence>
<dbReference type="EC" id="6.2.1.5" evidence="8"/>
<reference evidence="8 9" key="1">
    <citation type="submission" date="2024-09" db="EMBL/GenBank/DDBJ databases">
        <title>Description of Labrys sedimenti sp. nov., isolated from a diclofenac-degrading enrichment culture, and genome-based reclassification of Labrys portucalensis as a later heterotypic synonym of Labrys neptuniae.</title>
        <authorList>
            <person name="Tancsics A."/>
            <person name="Csepanyi A."/>
        </authorList>
    </citation>
    <scope>NUCLEOTIDE SEQUENCE [LARGE SCALE GENOMIC DNA]</scope>
    <source>
        <strain evidence="8 9">LMG 23412</strain>
    </source>
</reference>
<dbReference type="NCBIfam" id="NF001913">
    <property type="entry name" value="PRK00696.1"/>
    <property type="match status" value="1"/>
</dbReference>
<keyword evidence="4 6" id="KW-0547">Nucleotide-binding</keyword>
<dbReference type="InterPro" id="IPR011761">
    <property type="entry name" value="ATP-grasp"/>
</dbReference>
<evidence type="ECO:0000256" key="2">
    <source>
        <dbReference type="ARBA" id="ARBA00022598"/>
    </source>
</evidence>
<evidence type="ECO:0000313" key="8">
    <source>
        <dbReference type="EMBL" id="MFC2254989.1"/>
    </source>
</evidence>
<dbReference type="SUPFAM" id="SSF52210">
    <property type="entry name" value="Succinyl-CoA synthetase domains"/>
    <property type="match status" value="1"/>
</dbReference>
<dbReference type="RefSeq" id="WP_394315570.1">
    <property type="nucleotide sequence ID" value="NZ_JBHGPK010000058.1"/>
</dbReference>
<evidence type="ECO:0000259" key="7">
    <source>
        <dbReference type="PROSITE" id="PS50975"/>
    </source>
</evidence>
<name>A0ABV6ZS37_9HYPH</name>
<dbReference type="InterPro" id="IPR016102">
    <property type="entry name" value="Succinyl-CoA_synth-like"/>
</dbReference>
<keyword evidence="3" id="KW-0479">Metal-binding</keyword>
<evidence type="ECO:0000256" key="3">
    <source>
        <dbReference type="ARBA" id="ARBA00022723"/>
    </source>
</evidence>
<protein>
    <submittedName>
        <fullName evidence="8">ADP-forming succinate--CoA ligase subunit beta</fullName>
        <ecNumber evidence="8">6.2.1.5</ecNumber>
    </submittedName>
</protein>
<dbReference type="Pfam" id="PF08442">
    <property type="entry name" value="ATP-grasp_2"/>
    <property type="match status" value="1"/>
</dbReference>
<evidence type="ECO:0000256" key="1">
    <source>
        <dbReference type="ARBA" id="ARBA00022532"/>
    </source>
</evidence>
<dbReference type="PROSITE" id="PS50975">
    <property type="entry name" value="ATP_GRASP"/>
    <property type="match status" value="1"/>
</dbReference>
<organism evidence="8 9">
    <name type="scientific">Labrys neptuniae</name>
    <dbReference type="NCBI Taxonomy" id="376174"/>
    <lineage>
        <taxon>Bacteria</taxon>
        <taxon>Pseudomonadati</taxon>
        <taxon>Pseudomonadota</taxon>
        <taxon>Alphaproteobacteria</taxon>
        <taxon>Hyphomicrobiales</taxon>
        <taxon>Xanthobacteraceae</taxon>
        <taxon>Labrys</taxon>
    </lineage>
</organism>
<evidence type="ECO:0000256" key="4">
    <source>
        <dbReference type="ARBA" id="ARBA00022741"/>
    </source>
</evidence>
<dbReference type="InterPro" id="IPR013650">
    <property type="entry name" value="ATP-grasp_succ-CoA_synth-type"/>
</dbReference>
<dbReference type="Proteomes" id="UP001595190">
    <property type="component" value="Unassembled WGS sequence"/>
</dbReference>
<dbReference type="SUPFAM" id="SSF56059">
    <property type="entry name" value="Glutathione synthetase ATP-binding domain-like"/>
    <property type="match status" value="1"/>
</dbReference>
<keyword evidence="5" id="KW-0460">Magnesium</keyword>
<dbReference type="Pfam" id="PF00549">
    <property type="entry name" value="Ligase_CoA"/>
    <property type="match status" value="1"/>
</dbReference>
<dbReference type="InterPro" id="IPR005811">
    <property type="entry name" value="SUCC_ACL_C"/>
</dbReference>
<dbReference type="PANTHER" id="PTHR11815">
    <property type="entry name" value="SUCCINYL-COA SYNTHETASE BETA CHAIN"/>
    <property type="match status" value="1"/>
</dbReference>
<dbReference type="PIRSF" id="PIRSF001554">
    <property type="entry name" value="SucCS_beta"/>
    <property type="match status" value="1"/>
</dbReference>
<dbReference type="Gene3D" id="3.30.470.20">
    <property type="entry name" value="ATP-grasp fold, B domain"/>
    <property type="match status" value="1"/>
</dbReference>
<keyword evidence="1" id="KW-0816">Tricarboxylic acid cycle</keyword>
<keyword evidence="2 8" id="KW-0436">Ligase</keyword>
<dbReference type="InterPro" id="IPR013815">
    <property type="entry name" value="ATP_grasp_subdomain_1"/>
</dbReference>
<keyword evidence="6" id="KW-0067">ATP-binding</keyword>
<evidence type="ECO:0000313" key="9">
    <source>
        <dbReference type="Proteomes" id="UP001595190"/>
    </source>
</evidence>